<dbReference type="NCBIfam" id="NF006718">
    <property type="entry name" value="PRK09256.1"/>
    <property type="match status" value="1"/>
</dbReference>
<evidence type="ECO:0000256" key="1">
    <source>
        <dbReference type="ARBA" id="ARBA00010835"/>
    </source>
</evidence>
<dbReference type="InterPro" id="IPR045853">
    <property type="entry name" value="Pep_chain_release_fac_I_sf"/>
</dbReference>
<dbReference type="GO" id="GO:0003747">
    <property type="term" value="F:translation release factor activity"/>
    <property type="evidence" value="ECO:0007669"/>
    <property type="project" value="InterPro"/>
</dbReference>
<comment type="similarity">
    <text evidence="1">Belongs to the prokaryotic/mitochondrial release factor family.</text>
</comment>
<feature type="domain" description="Prokaryotic-type class I peptide chain release factors" evidence="3">
    <location>
        <begin position="20"/>
        <end position="143"/>
    </location>
</feature>
<sequence>MQTGTRILDGVDDDLRVTDDIALPRTELGWRFSRSGGPGGQSVNTTDSRVELRFDLGATQALPSELKERALLRLGNRLVDGVLSIVASEHRSQLQNRRAAELRLVTVIAQAIAPPPRPRKRTKPSKGAIERRLTDKRRTGLRKQERRRPED</sequence>
<keyword evidence="5" id="KW-1185">Reference proteome</keyword>
<dbReference type="Proteomes" id="UP000660611">
    <property type="component" value="Unassembled WGS sequence"/>
</dbReference>
<dbReference type="Pfam" id="PF00472">
    <property type="entry name" value="RF-1"/>
    <property type="match status" value="1"/>
</dbReference>
<feature type="region of interest" description="Disordered" evidence="2">
    <location>
        <begin position="112"/>
        <end position="151"/>
    </location>
</feature>
<name>A0A919PYC6_9ACTN</name>
<evidence type="ECO:0000313" key="4">
    <source>
        <dbReference type="EMBL" id="GIG52349.1"/>
    </source>
</evidence>
<dbReference type="Gene3D" id="3.30.160.20">
    <property type="match status" value="1"/>
</dbReference>
<feature type="compositionally biased region" description="Basic residues" evidence="2">
    <location>
        <begin position="139"/>
        <end position="151"/>
    </location>
</feature>
<gene>
    <name evidence="4" type="ORF">Dsi01nite_103900</name>
</gene>
<proteinExistence type="inferred from homology"/>
<accession>A0A919PYC6</accession>
<comment type="caution">
    <text evidence="4">The sequence shown here is derived from an EMBL/GenBank/DDBJ whole genome shotgun (WGS) entry which is preliminary data.</text>
</comment>
<organism evidence="4 5">
    <name type="scientific">Dactylosporangium siamense</name>
    <dbReference type="NCBI Taxonomy" id="685454"/>
    <lineage>
        <taxon>Bacteria</taxon>
        <taxon>Bacillati</taxon>
        <taxon>Actinomycetota</taxon>
        <taxon>Actinomycetes</taxon>
        <taxon>Micromonosporales</taxon>
        <taxon>Micromonosporaceae</taxon>
        <taxon>Dactylosporangium</taxon>
    </lineage>
</organism>
<dbReference type="PANTHER" id="PTHR47814">
    <property type="entry name" value="PEPTIDYL-TRNA HYDROLASE ARFB"/>
    <property type="match status" value="1"/>
</dbReference>
<dbReference type="EMBL" id="BONQ01000177">
    <property type="protein sequence ID" value="GIG52349.1"/>
    <property type="molecule type" value="Genomic_DNA"/>
</dbReference>
<evidence type="ECO:0000256" key="2">
    <source>
        <dbReference type="SAM" id="MobiDB-lite"/>
    </source>
</evidence>
<dbReference type="InterPro" id="IPR000352">
    <property type="entry name" value="Pep_chain_release_fac_I"/>
</dbReference>
<dbReference type="AlphaFoldDB" id="A0A919PYC6"/>
<reference evidence="4" key="1">
    <citation type="submission" date="2021-01" db="EMBL/GenBank/DDBJ databases">
        <title>Whole genome shotgun sequence of Dactylosporangium siamense NBRC 106093.</title>
        <authorList>
            <person name="Komaki H."/>
            <person name="Tamura T."/>
        </authorList>
    </citation>
    <scope>NUCLEOTIDE SEQUENCE</scope>
    <source>
        <strain evidence="4">NBRC 106093</strain>
    </source>
</reference>
<dbReference type="SUPFAM" id="SSF75620">
    <property type="entry name" value="Release factor"/>
    <property type="match status" value="1"/>
</dbReference>
<protein>
    <submittedName>
        <fullName evidence="4">Aminoacyl-tRNA hydrolase</fullName>
    </submittedName>
</protein>
<dbReference type="GO" id="GO:0004045">
    <property type="term" value="F:peptidyl-tRNA hydrolase activity"/>
    <property type="evidence" value="ECO:0007669"/>
    <property type="project" value="TreeGrafter"/>
</dbReference>
<dbReference type="GO" id="GO:0072344">
    <property type="term" value="P:rescue of stalled ribosome"/>
    <property type="evidence" value="ECO:0007669"/>
    <property type="project" value="TreeGrafter"/>
</dbReference>
<keyword evidence="4" id="KW-0378">Hydrolase</keyword>
<evidence type="ECO:0000259" key="3">
    <source>
        <dbReference type="Pfam" id="PF00472"/>
    </source>
</evidence>
<feature type="compositionally biased region" description="Basic and acidic residues" evidence="2">
    <location>
        <begin position="128"/>
        <end position="138"/>
    </location>
</feature>
<dbReference type="GO" id="GO:0043022">
    <property type="term" value="F:ribosome binding"/>
    <property type="evidence" value="ECO:0007669"/>
    <property type="project" value="TreeGrafter"/>
</dbReference>
<evidence type="ECO:0000313" key="5">
    <source>
        <dbReference type="Proteomes" id="UP000660611"/>
    </source>
</evidence>
<dbReference type="PANTHER" id="PTHR47814:SF1">
    <property type="entry name" value="PEPTIDYL-TRNA HYDROLASE ARFB"/>
    <property type="match status" value="1"/>
</dbReference>